<dbReference type="AlphaFoldDB" id="A0ABD2MGH7"/>
<dbReference type="Proteomes" id="UP001516400">
    <property type="component" value="Unassembled WGS sequence"/>
</dbReference>
<feature type="non-terminal residue" evidence="1">
    <location>
        <position position="87"/>
    </location>
</feature>
<proteinExistence type="predicted"/>
<reference evidence="1 2" key="1">
    <citation type="journal article" date="2021" name="BMC Biol.">
        <title>Horizontally acquired antibacterial genes associated with adaptive radiation of ladybird beetles.</title>
        <authorList>
            <person name="Li H.S."/>
            <person name="Tang X.F."/>
            <person name="Huang Y.H."/>
            <person name="Xu Z.Y."/>
            <person name="Chen M.L."/>
            <person name="Du X.Y."/>
            <person name="Qiu B.Y."/>
            <person name="Chen P.T."/>
            <person name="Zhang W."/>
            <person name="Slipinski A."/>
            <person name="Escalona H.E."/>
            <person name="Waterhouse R.M."/>
            <person name="Zwick A."/>
            <person name="Pang H."/>
        </authorList>
    </citation>
    <scope>NUCLEOTIDE SEQUENCE [LARGE SCALE GENOMIC DNA]</scope>
    <source>
        <strain evidence="1">SYSU2018</strain>
    </source>
</reference>
<dbReference type="EMBL" id="JABFTP020000001">
    <property type="protein sequence ID" value="KAL3265455.1"/>
    <property type="molecule type" value="Genomic_DNA"/>
</dbReference>
<keyword evidence="2" id="KW-1185">Reference proteome</keyword>
<name>A0ABD2MGH7_9CUCU</name>
<sequence>MIMRSLRVEINLEKAILTLNYTGKHLGVKLPARLLYVMLLDKRTNFVSFEKIDEMFRVFTPVLEEIESEKLEPLSNVRGSKGPLEAT</sequence>
<accession>A0ABD2MGH7</accession>
<evidence type="ECO:0000313" key="2">
    <source>
        <dbReference type="Proteomes" id="UP001516400"/>
    </source>
</evidence>
<comment type="caution">
    <text evidence="1">The sequence shown here is derived from an EMBL/GenBank/DDBJ whole genome shotgun (WGS) entry which is preliminary data.</text>
</comment>
<dbReference type="Gene3D" id="3.30.360.10">
    <property type="entry name" value="Dihydrodipicolinate Reductase, domain 2"/>
    <property type="match status" value="1"/>
</dbReference>
<gene>
    <name evidence="1" type="ORF">HHI36_009659</name>
</gene>
<organism evidence="1 2">
    <name type="scientific">Cryptolaemus montrouzieri</name>
    <dbReference type="NCBI Taxonomy" id="559131"/>
    <lineage>
        <taxon>Eukaryota</taxon>
        <taxon>Metazoa</taxon>
        <taxon>Ecdysozoa</taxon>
        <taxon>Arthropoda</taxon>
        <taxon>Hexapoda</taxon>
        <taxon>Insecta</taxon>
        <taxon>Pterygota</taxon>
        <taxon>Neoptera</taxon>
        <taxon>Endopterygota</taxon>
        <taxon>Coleoptera</taxon>
        <taxon>Polyphaga</taxon>
        <taxon>Cucujiformia</taxon>
        <taxon>Coccinelloidea</taxon>
        <taxon>Coccinellidae</taxon>
        <taxon>Scymninae</taxon>
        <taxon>Scymnini</taxon>
        <taxon>Cryptolaemus</taxon>
    </lineage>
</organism>
<protein>
    <submittedName>
        <fullName evidence="1">Uncharacterized protein</fullName>
    </submittedName>
</protein>
<evidence type="ECO:0000313" key="1">
    <source>
        <dbReference type="EMBL" id="KAL3265455.1"/>
    </source>
</evidence>